<dbReference type="SUPFAM" id="SSF55874">
    <property type="entry name" value="ATPase domain of HSP90 chaperone/DNA topoisomerase II/histidine kinase"/>
    <property type="match status" value="1"/>
</dbReference>
<dbReference type="SMART" id="SM00387">
    <property type="entry name" value="HATPase_c"/>
    <property type="match status" value="1"/>
</dbReference>
<dbReference type="PANTHER" id="PTHR43547:SF2">
    <property type="entry name" value="HYBRID SIGNAL TRANSDUCTION HISTIDINE KINASE C"/>
    <property type="match status" value="1"/>
</dbReference>
<dbReference type="SUPFAM" id="SSF63829">
    <property type="entry name" value="Calcium-dependent phosphotriesterase"/>
    <property type="match status" value="2"/>
</dbReference>
<dbReference type="Gene3D" id="2.60.40.10">
    <property type="entry name" value="Immunoglobulins"/>
    <property type="match status" value="1"/>
</dbReference>
<feature type="transmembrane region" description="Helical" evidence="2">
    <location>
        <begin position="785"/>
        <end position="807"/>
    </location>
</feature>
<dbReference type="Proteomes" id="UP001501508">
    <property type="component" value="Unassembled WGS sequence"/>
</dbReference>
<dbReference type="Gene3D" id="1.20.5.1930">
    <property type="match status" value="1"/>
</dbReference>
<dbReference type="PROSITE" id="PS50109">
    <property type="entry name" value="HIS_KIN"/>
    <property type="match status" value="1"/>
</dbReference>
<feature type="domain" description="Histidine kinase" evidence="3">
    <location>
        <begin position="835"/>
        <end position="1025"/>
    </location>
</feature>
<name>A0ABP8LLU8_9BACT</name>
<keyword evidence="2" id="KW-0812">Transmembrane</keyword>
<organism evidence="4 5">
    <name type="scientific">Ravibacter arvi</name>
    <dbReference type="NCBI Taxonomy" id="2051041"/>
    <lineage>
        <taxon>Bacteria</taxon>
        <taxon>Pseudomonadati</taxon>
        <taxon>Bacteroidota</taxon>
        <taxon>Cytophagia</taxon>
        <taxon>Cytophagales</taxon>
        <taxon>Spirosomataceae</taxon>
        <taxon>Ravibacter</taxon>
    </lineage>
</organism>
<protein>
    <recommendedName>
        <fullName evidence="3">Histidine kinase domain-containing protein</fullName>
    </recommendedName>
</protein>
<dbReference type="InterPro" id="IPR003594">
    <property type="entry name" value="HATPase_dom"/>
</dbReference>
<sequence length="1025" mass="117290">MHVNDWIFKLNTELMRCSVVWLIWLLTTFHVNGQHTTDIASVPSQNHFFFEHFSQESGLSQGTVYAISNYDGYMWFGTQDGLNRFDGHVFKTFRAGRSSGNSLNNNWIQTLLADSQGRLWIGTQEGLCLYEARKDRFQRFSSVVKKNHPVDSVSVKKLLEDRSGNIWIMTGGQGLFCLYVSSGKVVSYMQESDKLYDFCLAPDGTVWLSTYDEVYRYDAKNDLFKTTGIRKKLNKYLSAKSLIQSIFVDSKENLWVGTYQEGLFRLDNPLERGRVSHYVKGTSNKNIAGNEIRDFLEDRNGRVWMGVKDAGISVFNYSDETFEHATGDEVRSLYEDHQGIIWLGLSYNGVNKYDPAKHVFKFIRKRESQYQNGSVYTIYGKGENLYIGTANRLMIYPIGARQSDNDRGHRLSGVNFEVYNISEDNLGNLWIVSTDKGLYRFDDKRGYVPYSNVSGADRLQYFLYAVKALKSIPEVWVGGHRGLERFDLKTLKWRDWDEMPQIKTAANYTVRMIYEDSEQNVWLGTLGHGLVCYDPKKKKLTVFDKKNGLVCDNIRSVLQDGTLLWVGTDCGLFLLDMKRLRVMSHYSETTSAPFNLPNEVVYSILKEPEGDLWLSSNKGLAKFSPKKGVLKTYDVTDGLQSNEFNTNCAYKHTDGTMYFGGVNGISYFNPKELRTNTFVPPVKITGITVSDSSYSPNLEFITLPYDRNFVTFEFVALNFSNTKKNQYRYRMEGVDPKWVQAGSRRSANYTNLQPGKYIFRVTGSNNDEVWNKKGISVRLTILPPWWATWWFKSVLILMLVSGVYGLFKYRLAQQIQQREAEIRGSLMAQEAERQRFSRELHDGVGANLSLLKMYLSSFGDADIPLAELKERSEKLLAGSVDEIRRLIHDMHPRNLGSLGLVKATNEMVQLVNLGNQRQVIFRVENVPDHLPEVVEINLFRIIQELLQNAIKHSEAQTVWLDLQFTNQKLSLSYKDNGKGFDTSSPTQGNGLLNIRNRATLLKSELHVSSEVDKGTFLQISLPLSL</sequence>
<dbReference type="Pfam" id="PF07495">
    <property type="entry name" value="Y_Y_Y"/>
    <property type="match status" value="1"/>
</dbReference>
<dbReference type="InterPro" id="IPR013783">
    <property type="entry name" value="Ig-like_fold"/>
</dbReference>
<proteinExistence type="predicted"/>
<dbReference type="Pfam" id="PF07730">
    <property type="entry name" value="HisKA_3"/>
    <property type="match status" value="1"/>
</dbReference>
<dbReference type="Pfam" id="PF02518">
    <property type="entry name" value="HATPase_c"/>
    <property type="match status" value="1"/>
</dbReference>
<dbReference type="InterPro" id="IPR005467">
    <property type="entry name" value="His_kinase_dom"/>
</dbReference>
<evidence type="ECO:0000259" key="3">
    <source>
        <dbReference type="PROSITE" id="PS50109"/>
    </source>
</evidence>
<keyword evidence="2" id="KW-0472">Membrane</keyword>
<dbReference type="CDD" id="cd16917">
    <property type="entry name" value="HATPase_UhpB-NarQ-NarX-like"/>
    <property type="match status" value="1"/>
</dbReference>
<reference evidence="5" key="1">
    <citation type="journal article" date="2019" name="Int. J. Syst. Evol. Microbiol.">
        <title>The Global Catalogue of Microorganisms (GCM) 10K type strain sequencing project: providing services to taxonomists for standard genome sequencing and annotation.</title>
        <authorList>
            <consortium name="The Broad Institute Genomics Platform"/>
            <consortium name="The Broad Institute Genome Sequencing Center for Infectious Disease"/>
            <person name="Wu L."/>
            <person name="Ma J."/>
        </authorList>
    </citation>
    <scope>NUCLEOTIDE SEQUENCE [LARGE SCALE GENOMIC DNA]</scope>
    <source>
        <strain evidence="5">JCM 31920</strain>
    </source>
</reference>
<gene>
    <name evidence="4" type="ORF">GCM10023091_00080</name>
</gene>
<keyword evidence="2" id="KW-1133">Transmembrane helix</keyword>
<dbReference type="PANTHER" id="PTHR43547">
    <property type="entry name" value="TWO-COMPONENT HISTIDINE KINASE"/>
    <property type="match status" value="1"/>
</dbReference>
<dbReference type="InterPro" id="IPR011712">
    <property type="entry name" value="Sig_transdc_His_kin_sub3_dim/P"/>
</dbReference>
<dbReference type="EMBL" id="BAABEY010000001">
    <property type="protein sequence ID" value="GAA4430610.1"/>
    <property type="molecule type" value="Genomic_DNA"/>
</dbReference>
<keyword evidence="1" id="KW-0597">Phosphoprotein</keyword>
<evidence type="ECO:0000256" key="2">
    <source>
        <dbReference type="SAM" id="Phobius"/>
    </source>
</evidence>
<dbReference type="Gene3D" id="3.30.565.10">
    <property type="entry name" value="Histidine kinase-like ATPase, C-terminal domain"/>
    <property type="match status" value="1"/>
</dbReference>
<comment type="caution">
    <text evidence="4">The sequence shown here is derived from an EMBL/GenBank/DDBJ whole genome shotgun (WGS) entry which is preliminary data.</text>
</comment>
<evidence type="ECO:0000256" key="1">
    <source>
        <dbReference type="ARBA" id="ARBA00022553"/>
    </source>
</evidence>
<dbReference type="InterPro" id="IPR036890">
    <property type="entry name" value="HATPase_C_sf"/>
</dbReference>
<evidence type="ECO:0000313" key="5">
    <source>
        <dbReference type="Proteomes" id="UP001501508"/>
    </source>
</evidence>
<evidence type="ECO:0000313" key="4">
    <source>
        <dbReference type="EMBL" id="GAA4430610.1"/>
    </source>
</evidence>
<dbReference type="Pfam" id="PF07494">
    <property type="entry name" value="Reg_prop"/>
    <property type="match status" value="2"/>
</dbReference>
<accession>A0ABP8LLU8</accession>
<keyword evidence="5" id="KW-1185">Reference proteome</keyword>
<dbReference type="InterPro" id="IPR015943">
    <property type="entry name" value="WD40/YVTN_repeat-like_dom_sf"/>
</dbReference>
<dbReference type="InterPro" id="IPR011123">
    <property type="entry name" value="Y_Y_Y"/>
</dbReference>
<dbReference type="RefSeq" id="WP_345025921.1">
    <property type="nucleotide sequence ID" value="NZ_BAABEY010000001.1"/>
</dbReference>
<dbReference type="InterPro" id="IPR011110">
    <property type="entry name" value="Reg_prop"/>
</dbReference>
<dbReference type="Gene3D" id="2.130.10.10">
    <property type="entry name" value="YVTN repeat-like/Quinoprotein amine dehydrogenase"/>
    <property type="match status" value="3"/>
</dbReference>